<proteinExistence type="predicted"/>
<dbReference type="InterPro" id="IPR051680">
    <property type="entry name" value="ATP-dep_Glu-Cys_Ligase-2"/>
</dbReference>
<evidence type="ECO:0000313" key="3">
    <source>
        <dbReference type="Proteomes" id="UP000628442"/>
    </source>
</evidence>
<sequence length="236" mass="26625">MVSPNEPGLARRQQHLVRIASQLHERLVDNWRALNRMVRPAARPGARPSQSEVMTILDDAASALVTLAGFALDGMTRDLGWRFMSIGRRLERLQFQSVVLQRALAMDENGNLEWLLELSDSIITYRARYRAQPEWLPVLDLLLRDGTNPRSILFQMDGILGALRKIAQTHGACGVELLEPLREEVLVLEPDADLNYANAHLSDLLNRIQVASAALSEQISVQFFSYTDGQQRSRRS</sequence>
<dbReference type="PANTHER" id="PTHR34595">
    <property type="entry name" value="BLR5612 PROTEIN"/>
    <property type="match status" value="1"/>
</dbReference>
<reference evidence="2" key="1">
    <citation type="journal article" date="2014" name="Int. J. Syst. Evol. Microbiol.">
        <title>Complete genome sequence of Corynebacterium casei LMG S-19264T (=DSM 44701T), isolated from a smear-ripened cheese.</title>
        <authorList>
            <consortium name="US DOE Joint Genome Institute (JGI-PGF)"/>
            <person name="Walter F."/>
            <person name="Albersmeier A."/>
            <person name="Kalinowski J."/>
            <person name="Ruckert C."/>
        </authorList>
    </citation>
    <scope>NUCLEOTIDE SEQUENCE</scope>
    <source>
        <strain evidence="2">KCTC 12343</strain>
    </source>
</reference>
<evidence type="ECO:0000259" key="1">
    <source>
        <dbReference type="Pfam" id="PF04168"/>
    </source>
</evidence>
<dbReference type="PANTHER" id="PTHR34595:SF2">
    <property type="entry name" value="BLR2978 PROTEIN"/>
    <property type="match status" value="1"/>
</dbReference>
<feature type="domain" description="DUF403" evidence="1">
    <location>
        <begin position="9"/>
        <end position="224"/>
    </location>
</feature>
<dbReference type="RefSeq" id="WP_229420506.1">
    <property type="nucleotide sequence ID" value="NZ_CP036401.1"/>
</dbReference>
<comment type="caution">
    <text evidence="2">The sequence shown here is derived from an EMBL/GenBank/DDBJ whole genome shotgun (WGS) entry which is preliminary data.</text>
</comment>
<accession>A0AA87Y5L2</accession>
<dbReference type="AlphaFoldDB" id="A0AA87Y5L2"/>
<dbReference type="EMBL" id="BMWV01000025">
    <property type="protein sequence ID" value="GGY69187.1"/>
    <property type="molecule type" value="Genomic_DNA"/>
</dbReference>
<name>A0AA87Y5L2_9BURK</name>
<evidence type="ECO:0000313" key="2">
    <source>
        <dbReference type="EMBL" id="GGY69187.1"/>
    </source>
</evidence>
<dbReference type="InterPro" id="IPR007296">
    <property type="entry name" value="DUF403"/>
</dbReference>
<reference evidence="2" key="2">
    <citation type="submission" date="2022-12" db="EMBL/GenBank/DDBJ databases">
        <authorList>
            <person name="Sun Q."/>
            <person name="Kim S."/>
        </authorList>
    </citation>
    <scope>NUCLEOTIDE SEQUENCE</scope>
    <source>
        <strain evidence="2">KCTC 12343</strain>
    </source>
</reference>
<dbReference type="Pfam" id="PF04168">
    <property type="entry name" value="Alpha-E"/>
    <property type="match status" value="1"/>
</dbReference>
<gene>
    <name evidence="2" type="ORF">GCM10007387_59060</name>
</gene>
<protein>
    <recommendedName>
        <fullName evidence="1">DUF403 domain-containing protein</fullName>
    </recommendedName>
</protein>
<dbReference type="Proteomes" id="UP000628442">
    <property type="component" value="Unassembled WGS sequence"/>
</dbReference>
<organism evidence="2 3">
    <name type="scientific">Pseudoduganella albidiflava</name>
    <dbReference type="NCBI Taxonomy" id="321983"/>
    <lineage>
        <taxon>Bacteria</taxon>
        <taxon>Pseudomonadati</taxon>
        <taxon>Pseudomonadota</taxon>
        <taxon>Betaproteobacteria</taxon>
        <taxon>Burkholderiales</taxon>
        <taxon>Oxalobacteraceae</taxon>
        <taxon>Telluria group</taxon>
        <taxon>Pseudoduganella</taxon>
    </lineage>
</organism>